<comment type="similarity">
    <text evidence="2 8">Belongs to the BioY family.</text>
</comment>
<keyword evidence="5 9" id="KW-0812">Transmembrane</keyword>
<reference evidence="10 11" key="1">
    <citation type="journal article" date="2015" name="Genome Announc.">
        <title>Expanding the biotechnology potential of lactobacilli through comparative genomics of 213 strains and associated genera.</title>
        <authorList>
            <person name="Sun Z."/>
            <person name="Harris H.M."/>
            <person name="McCann A."/>
            <person name="Guo C."/>
            <person name="Argimon S."/>
            <person name="Zhang W."/>
            <person name="Yang X."/>
            <person name="Jeffery I.B."/>
            <person name="Cooney J.C."/>
            <person name="Kagawa T.F."/>
            <person name="Liu W."/>
            <person name="Song Y."/>
            <person name="Salvetti E."/>
            <person name="Wrobel A."/>
            <person name="Rasinkangas P."/>
            <person name="Parkhill J."/>
            <person name="Rea M.C."/>
            <person name="O'Sullivan O."/>
            <person name="Ritari J."/>
            <person name="Douillard F.P."/>
            <person name="Paul Ross R."/>
            <person name="Yang R."/>
            <person name="Briner A.E."/>
            <person name="Felis G.E."/>
            <person name="de Vos W.M."/>
            <person name="Barrangou R."/>
            <person name="Klaenhammer T.R."/>
            <person name="Caufield P.W."/>
            <person name="Cui Y."/>
            <person name="Zhang H."/>
            <person name="O'Toole P.W."/>
        </authorList>
    </citation>
    <scope>NUCLEOTIDE SEQUENCE [LARGE SCALE GENOMIC DNA]</scope>
    <source>
        <strain evidence="10 11">NBRC 103219</strain>
    </source>
</reference>
<keyword evidence="7 8" id="KW-0472">Membrane</keyword>
<dbReference type="GO" id="GO:0005886">
    <property type="term" value="C:plasma membrane"/>
    <property type="evidence" value="ECO:0007669"/>
    <property type="project" value="UniProtKB-SubCell"/>
</dbReference>
<dbReference type="PANTHER" id="PTHR34295:SF4">
    <property type="entry name" value="BIOTIN TRANSPORTER BIOY-RELATED"/>
    <property type="match status" value="1"/>
</dbReference>
<evidence type="ECO:0000313" key="10">
    <source>
        <dbReference type="EMBL" id="KRN98562.1"/>
    </source>
</evidence>
<evidence type="ECO:0000313" key="11">
    <source>
        <dbReference type="Proteomes" id="UP000051886"/>
    </source>
</evidence>
<dbReference type="PIRSF" id="PIRSF016661">
    <property type="entry name" value="BioY"/>
    <property type="match status" value="1"/>
</dbReference>
<evidence type="ECO:0000256" key="5">
    <source>
        <dbReference type="ARBA" id="ARBA00022692"/>
    </source>
</evidence>
<dbReference type="Pfam" id="PF02632">
    <property type="entry name" value="BioY"/>
    <property type="match status" value="1"/>
</dbReference>
<keyword evidence="11" id="KW-1185">Reference proteome</keyword>
<dbReference type="Gene3D" id="1.10.1760.20">
    <property type="match status" value="1"/>
</dbReference>
<organism evidence="10 11">
    <name type="scientific">Ligilactobacillus pobuzihii</name>
    <dbReference type="NCBI Taxonomy" id="449659"/>
    <lineage>
        <taxon>Bacteria</taxon>
        <taxon>Bacillati</taxon>
        <taxon>Bacillota</taxon>
        <taxon>Bacilli</taxon>
        <taxon>Lactobacillales</taxon>
        <taxon>Lactobacillaceae</taxon>
        <taxon>Ligilactobacillus</taxon>
    </lineage>
</organism>
<keyword evidence="6 9" id="KW-1133">Transmembrane helix</keyword>
<evidence type="ECO:0000256" key="7">
    <source>
        <dbReference type="ARBA" id="ARBA00023136"/>
    </source>
</evidence>
<keyword evidence="3 8" id="KW-0813">Transport</keyword>
<comment type="caution">
    <text evidence="10">The sequence shown here is derived from an EMBL/GenBank/DDBJ whole genome shotgun (WGS) entry which is preliminary data.</text>
</comment>
<feature type="transmembrane region" description="Helical" evidence="9">
    <location>
        <begin position="75"/>
        <end position="95"/>
    </location>
</feature>
<feature type="transmembrane region" description="Helical" evidence="9">
    <location>
        <begin position="102"/>
        <end position="124"/>
    </location>
</feature>
<comment type="subcellular location">
    <subcellularLocation>
        <location evidence="1 8">Cell membrane</location>
        <topology evidence="1 8">Multi-pass membrane protein</topology>
    </subcellularLocation>
</comment>
<dbReference type="Proteomes" id="UP000051886">
    <property type="component" value="Unassembled WGS sequence"/>
</dbReference>
<evidence type="ECO:0000256" key="6">
    <source>
        <dbReference type="ARBA" id="ARBA00022989"/>
    </source>
</evidence>
<dbReference type="GO" id="GO:0015225">
    <property type="term" value="F:biotin transmembrane transporter activity"/>
    <property type="evidence" value="ECO:0007669"/>
    <property type="project" value="UniProtKB-UniRule"/>
</dbReference>
<protein>
    <recommendedName>
        <fullName evidence="8">Biotin transporter</fullName>
    </recommendedName>
</protein>
<dbReference type="AlphaFoldDB" id="A0A0R2L9S7"/>
<evidence type="ECO:0000256" key="1">
    <source>
        <dbReference type="ARBA" id="ARBA00004651"/>
    </source>
</evidence>
<dbReference type="InterPro" id="IPR003784">
    <property type="entry name" value="BioY"/>
</dbReference>
<sequence length="171" mass="18354">MTSILIILGIIPGIPLGIIPVPIVLQNLGIILAGLILGTKRGTWSILLLLLLAALGLPVLSGGRGGFSVFLGPTAGYMFGWVLTPLLINWGLSLLKTNKRFLLQFITTWCAAVLTTDLIGTLWLTWQNNMSFTTALLSNIVFLPGDTLKVLLSLLLAKALNSQSFSQNTLL</sequence>
<dbReference type="STRING" id="449659.IV66_GL001893"/>
<feature type="transmembrane region" description="Helical" evidence="9">
    <location>
        <begin position="136"/>
        <end position="157"/>
    </location>
</feature>
<keyword evidence="4 8" id="KW-1003">Cell membrane</keyword>
<evidence type="ECO:0000256" key="3">
    <source>
        <dbReference type="ARBA" id="ARBA00022448"/>
    </source>
</evidence>
<evidence type="ECO:0000256" key="9">
    <source>
        <dbReference type="SAM" id="Phobius"/>
    </source>
</evidence>
<feature type="transmembrane region" description="Helical" evidence="9">
    <location>
        <begin position="44"/>
        <end position="63"/>
    </location>
</feature>
<dbReference type="PANTHER" id="PTHR34295">
    <property type="entry name" value="BIOTIN TRANSPORTER BIOY"/>
    <property type="match status" value="1"/>
</dbReference>
<dbReference type="EMBL" id="JQCN01000045">
    <property type="protein sequence ID" value="KRN98562.1"/>
    <property type="molecule type" value="Genomic_DNA"/>
</dbReference>
<gene>
    <name evidence="10" type="ORF">IV66_GL001893</name>
</gene>
<evidence type="ECO:0000256" key="8">
    <source>
        <dbReference type="PIRNR" id="PIRNR016661"/>
    </source>
</evidence>
<name>A0A0R2L9S7_9LACO</name>
<accession>A0A0R2L9S7</accession>
<evidence type="ECO:0000256" key="4">
    <source>
        <dbReference type="ARBA" id="ARBA00022475"/>
    </source>
</evidence>
<feature type="transmembrane region" description="Helical" evidence="9">
    <location>
        <begin position="6"/>
        <end position="37"/>
    </location>
</feature>
<proteinExistence type="inferred from homology"/>
<evidence type="ECO:0000256" key="2">
    <source>
        <dbReference type="ARBA" id="ARBA00010692"/>
    </source>
</evidence>
<dbReference type="PATRIC" id="fig|449659.4.peg.1942"/>